<name>A0A9X4L1J5_9BACL</name>
<proteinExistence type="predicted"/>
<evidence type="ECO:0000313" key="3">
    <source>
        <dbReference type="Proteomes" id="UP001153404"/>
    </source>
</evidence>
<evidence type="ECO:0000256" key="1">
    <source>
        <dbReference type="SAM" id="Phobius"/>
    </source>
</evidence>
<keyword evidence="3" id="KW-1185">Reference proteome</keyword>
<protein>
    <submittedName>
        <fullName evidence="2">O-antigen polysaccharide polymerase Wzy family protein</fullName>
    </submittedName>
</protein>
<organism evidence="2 3">
    <name type="scientific">Cohnella rhizosphaerae</name>
    <dbReference type="NCBI Taxonomy" id="1457232"/>
    <lineage>
        <taxon>Bacteria</taxon>
        <taxon>Bacillati</taxon>
        <taxon>Bacillota</taxon>
        <taxon>Bacilli</taxon>
        <taxon>Bacillales</taxon>
        <taxon>Paenibacillaceae</taxon>
        <taxon>Cohnella</taxon>
    </lineage>
</organism>
<evidence type="ECO:0000313" key="2">
    <source>
        <dbReference type="EMBL" id="MDG0811839.1"/>
    </source>
</evidence>
<keyword evidence="1" id="KW-0812">Transmembrane</keyword>
<gene>
    <name evidence="2" type="ORF">OMP40_22545</name>
</gene>
<keyword evidence="1" id="KW-0472">Membrane</keyword>
<feature type="transmembrane region" description="Helical" evidence="1">
    <location>
        <begin position="121"/>
        <end position="139"/>
    </location>
</feature>
<dbReference type="RefSeq" id="WP_277534689.1">
    <property type="nucleotide sequence ID" value="NZ_JAPDIA010000007.1"/>
</dbReference>
<keyword evidence="1" id="KW-1133">Transmembrane helix</keyword>
<reference evidence="2" key="1">
    <citation type="submission" date="2022-10" db="EMBL/GenBank/DDBJ databases">
        <title>Comparative genomic analysis of Cohnella hashimotonis sp. nov., isolated from the International Space Station.</title>
        <authorList>
            <person name="Simpson A."/>
            <person name="Venkateswaran K."/>
        </authorList>
    </citation>
    <scope>NUCLEOTIDE SEQUENCE</scope>
    <source>
        <strain evidence="2">DSM 28161</strain>
    </source>
</reference>
<dbReference type="EMBL" id="JAPDIA010000007">
    <property type="protein sequence ID" value="MDG0811839.1"/>
    <property type="molecule type" value="Genomic_DNA"/>
</dbReference>
<dbReference type="Pfam" id="PF14296">
    <property type="entry name" value="O-ag_pol_Wzy"/>
    <property type="match status" value="1"/>
</dbReference>
<feature type="transmembrane region" description="Helical" evidence="1">
    <location>
        <begin position="145"/>
        <end position="164"/>
    </location>
</feature>
<accession>A0A9X4L1J5</accession>
<dbReference type="Proteomes" id="UP001153404">
    <property type="component" value="Unassembled WGS sequence"/>
</dbReference>
<feature type="transmembrane region" description="Helical" evidence="1">
    <location>
        <begin position="87"/>
        <end position="109"/>
    </location>
</feature>
<dbReference type="InterPro" id="IPR029468">
    <property type="entry name" value="O-ag_pol_Wzy"/>
</dbReference>
<sequence length="183" mass="20595">MSSYIDPIFEMGSSMNVLGILLMDKIHDTWGFGSTYIPAILGMVLPRVKTWFGYPDMYVENWLSQDYLGLDHYGVGFSIIGEAYLNFGIYIAPFAMLVMGYLLGSLLYFDAKSSLKNLFRIFVIVTSTSTFTGYARGSLTYHARMWFWGTLLICLVVILLTLVASRYKGNSTHPLDGDMKILG</sequence>
<comment type="caution">
    <text evidence="2">The sequence shown here is derived from an EMBL/GenBank/DDBJ whole genome shotgun (WGS) entry which is preliminary data.</text>
</comment>
<dbReference type="AlphaFoldDB" id="A0A9X4L1J5"/>